<sequence length="176" mass="19022">MRRATRLVTAPVASLAAQMRFKYSAKVDDHYRNPRNVGKMDKNDPDVAHALEGAPECGDVVQLQMKVNPETAVIEDTKFMAFGCGSAIASASYVSEVLRGKTLDEAMEITNKDIASELSLPPVKLHCSMLAEETIRSAVNNYLQKKPEMKTKVKRAKTPIAAAASAEKPAAAEASS</sequence>
<dbReference type="GO" id="GO:0005506">
    <property type="term" value="F:iron ion binding"/>
    <property type="evidence" value="ECO:0007669"/>
    <property type="project" value="InterPro"/>
</dbReference>
<dbReference type="SUPFAM" id="SSF82649">
    <property type="entry name" value="SufE/NifU"/>
    <property type="match status" value="1"/>
</dbReference>
<comment type="similarity">
    <text evidence="2">Belongs to the NifU family.</text>
</comment>
<dbReference type="CDD" id="cd06664">
    <property type="entry name" value="IscU_like"/>
    <property type="match status" value="1"/>
</dbReference>
<evidence type="ECO:0000259" key="6">
    <source>
        <dbReference type="Pfam" id="PF01592"/>
    </source>
</evidence>
<evidence type="ECO:0000256" key="4">
    <source>
        <dbReference type="ARBA" id="ARBA00023004"/>
    </source>
</evidence>
<dbReference type="PANTHER" id="PTHR10093">
    <property type="entry name" value="IRON-SULFUR CLUSTER ASSEMBLY ENZYME NIFU HOMOLOG"/>
    <property type="match status" value="1"/>
</dbReference>
<evidence type="ECO:0000256" key="2">
    <source>
        <dbReference type="ARBA" id="ARBA00006420"/>
    </source>
</evidence>
<evidence type="ECO:0000313" key="7">
    <source>
        <dbReference type="EMBL" id="CAD9087986.1"/>
    </source>
</evidence>
<dbReference type="Pfam" id="PF01592">
    <property type="entry name" value="NifU_N"/>
    <property type="match status" value="1"/>
</dbReference>
<keyword evidence="5" id="KW-0411">Iron-sulfur</keyword>
<evidence type="ECO:0000256" key="3">
    <source>
        <dbReference type="ARBA" id="ARBA00022723"/>
    </source>
</evidence>
<feature type="domain" description="NIF system FeS cluster assembly NifU N-terminal" evidence="6">
    <location>
        <begin position="23"/>
        <end position="146"/>
    </location>
</feature>
<keyword evidence="3" id="KW-0479">Metal-binding</keyword>
<organism evidence="7">
    <name type="scientific">Neobodo designis</name>
    <name type="common">Flagellated protozoan</name>
    <name type="synonym">Bodo designis</name>
    <dbReference type="NCBI Taxonomy" id="312471"/>
    <lineage>
        <taxon>Eukaryota</taxon>
        <taxon>Discoba</taxon>
        <taxon>Euglenozoa</taxon>
        <taxon>Kinetoplastea</taxon>
        <taxon>Metakinetoplastina</taxon>
        <taxon>Neobodonida</taxon>
        <taxon>Neobodo</taxon>
    </lineage>
</organism>
<reference evidence="7" key="1">
    <citation type="submission" date="2021-01" db="EMBL/GenBank/DDBJ databases">
        <authorList>
            <person name="Corre E."/>
            <person name="Pelletier E."/>
            <person name="Niang G."/>
            <person name="Scheremetjew M."/>
            <person name="Finn R."/>
            <person name="Kale V."/>
            <person name="Holt S."/>
            <person name="Cochrane G."/>
            <person name="Meng A."/>
            <person name="Brown T."/>
            <person name="Cohen L."/>
        </authorList>
    </citation>
    <scope>NUCLEOTIDE SEQUENCE</scope>
    <source>
        <strain evidence="7">CCAP 1951/1</strain>
    </source>
</reference>
<evidence type="ECO:0000256" key="1">
    <source>
        <dbReference type="ARBA" id="ARBA00005151"/>
    </source>
</evidence>
<dbReference type="FunFam" id="3.90.1010.10:FF:000005">
    <property type="entry name" value="Iron-sulfur cluster assembly protein"/>
    <property type="match status" value="1"/>
</dbReference>
<proteinExistence type="inferred from homology"/>
<keyword evidence="4" id="KW-0408">Iron</keyword>
<dbReference type="InterPro" id="IPR002871">
    <property type="entry name" value="NIF_FeS_clus_asmbl_NifU_N"/>
</dbReference>
<gene>
    <name evidence="7" type="ORF">NDES1114_LOCUS208</name>
</gene>
<comment type="pathway">
    <text evidence="1">Cofactor biosynthesis; iron-sulfur cluster biosynthesis.</text>
</comment>
<dbReference type="EMBL" id="HBGF01000289">
    <property type="protein sequence ID" value="CAD9087986.1"/>
    <property type="molecule type" value="Transcribed_RNA"/>
</dbReference>
<dbReference type="AlphaFoldDB" id="A0A7S1KWT5"/>
<accession>A0A7S1KWT5</accession>
<dbReference type="GO" id="GO:0016226">
    <property type="term" value="P:iron-sulfur cluster assembly"/>
    <property type="evidence" value="ECO:0007669"/>
    <property type="project" value="InterPro"/>
</dbReference>
<dbReference type="GO" id="GO:0005739">
    <property type="term" value="C:mitochondrion"/>
    <property type="evidence" value="ECO:0007669"/>
    <property type="project" value="UniProtKB-ARBA"/>
</dbReference>
<dbReference type="Gene3D" id="3.90.1010.10">
    <property type="match status" value="1"/>
</dbReference>
<dbReference type="GO" id="GO:0051536">
    <property type="term" value="F:iron-sulfur cluster binding"/>
    <property type="evidence" value="ECO:0007669"/>
    <property type="project" value="UniProtKB-KW"/>
</dbReference>
<name>A0A7S1KWT5_NEODS</name>
<evidence type="ECO:0000256" key="5">
    <source>
        <dbReference type="ARBA" id="ARBA00023014"/>
    </source>
</evidence>
<protein>
    <recommendedName>
        <fullName evidence="6">NIF system FeS cluster assembly NifU N-terminal domain-containing protein</fullName>
    </recommendedName>
</protein>